<name>A0A4R2JX63_9PSEU</name>
<feature type="transmembrane region" description="Helical" evidence="1">
    <location>
        <begin position="51"/>
        <end position="73"/>
    </location>
</feature>
<sequence length="295" mass="32472">MTALTRDRIDWGSWVWIAWRQHRTSILLATGVTVVVAYSVASRSFDFAVGIWPYAPTVLSTLTATFWAAPMVAREFEDRTNVFAWSQDATPQRWVVGRSLPLVVVAAALVAILNIALLRQIGTERFTSQLFEANPLVHTTYVVFGFALGLAFGTLLRQTPGAIAGTLTVFLGVRIFVALFLRMHLMPPERSATVYGPASSPEAPSGAYIVDSGYLDNHNGRAAAPFAQTEGCANTPNPDAQATCYREAGISAHFTDYQPRPRMPVLQLAEGMIYLALTALLLWFVTSRLRARRHI</sequence>
<gene>
    <name evidence="2" type="ORF">EV192_105807</name>
</gene>
<protein>
    <recommendedName>
        <fullName evidence="4">ABC-2 family transporter</fullName>
    </recommendedName>
</protein>
<comment type="caution">
    <text evidence="2">The sequence shown here is derived from an EMBL/GenBank/DDBJ whole genome shotgun (WGS) entry which is preliminary data.</text>
</comment>
<keyword evidence="1" id="KW-0472">Membrane</keyword>
<dbReference type="AlphaFoldDB" id="A0A4R2JX63"/>
<feature type="transmembrane region" description="Helical" evidence="1">
    <location>
        <begin position="163"/>
        <end position="181"/>
    </location>
</feature>
<feature type="transmembrane region" description="Helical" evidence="1">
    <location>
        <begin position="94"/>
        <end position="116"/>
    </location>
</feature>
<evidence type="ECO:0000313" key="2">
    <source>
        <dbReference type="EMBL" id="TCO58735.1"/>
    </source>
</evidence>
<evidence type="ECO:0000313" key="3">
    <source>
        <dbReference type="Proteomes" id="UP000295680"/>
    </source>
</evidence>
<dbReference type="Proteomes" id="UP000295680">
    <property type="component" value="Unassembled WGS sequence"/>
</dbReference>
<proteinExistence type="predicted"/>
<reference evidence="2 3" key="1">
    <citation type="submission" date="2019-03" db="EMBL/GenBank/DDBJ databases">
        <title>Genomic Encyclopedia of Type Strains, Phase IV (KMG-IV): sequencing the most valuable type-strain genomes for metagenomic binning, comparative biology and taxonomic classification.</title>
        <authorList>
            <person name="Goeker M."/>
        </authorList>
    </citation>
    <scope>NUCLEOTIDE SEQUENCE [LARGE SCALE GENOMIC DNA]</scope>
    <source>
        <strain evidence="2 3">DSM 45934</strain>
    </source>
</reference>
<organism evidence="2 3">
    <name type="scientific">Actinocrispum wychmicini</name>
    <dbReference type="NCBI Taxonomy" id="1213861"/>
    <lineage>
        <taxon>Bacteria</taxon>
        <taxon>Bacillati</taxon>
        <taxon>Actinomycetota</taxon>
        <taxon>Actinomycetes</taxon>
        <taxon>Pseudonocardiales</taxon>
        <taxon>Pseudonocardiaceae</taxon>
        <taxon>Actinocrispum</taxon>
    </lineage>
</organism>
<feature type="transmembrane region" description="Helical" evidence="1">
    <location>
        <begin position="26"/>
        <end position="45"/>
    </location>
</feature>
<feature type="transmembrane region" description="Helical" evidence="1">
    <location>
        <begin position="265"/>
        <end position="285"/>
    </location>
</feature>
<feature type="transmembrane region" description="Helical" evidence="1">
    <location>
        <begin position="136"/>
        <end position="156"/>
    </location>
</feature>
<dbReference type="RefSeq" id="WP_132119680.1">
    <property type="nucleotide sequence ID" value="NZ_SLWS01000005.1"/>
</dbReference>
<keyword evidence="3" id="KW-1185">Reference proteome</keyword>
<evidence type="ECO:0008006" key="4">
    <source>
        <dbReference type="Google" id="ProtNLM"/>
    </source>
</evidence>
<keyword evidence="1" id="KW-1133">Transmembrane helix</keyword>
<accession>A0A4R2JX63</accession>
<evidence type="ECO:0000256" key="1">
    <source>
        <dbReference type="SAM" id="Phobius"/>
    </source>
</evidence>
<dbReference type="OrthoDB" id="3579673at2"/>
<dbReference type="EMBL" id="SLWS01000005">
    <property type="protein sequence ID" value="TCO58735.1"/>
    <property type="molecule type" value="Genomic_DNA"/>
</dbReference>
<keyword evidence="1" id="KW-0812">Transmembrane</keyword>